<gene>
    <name evidence="1" type="ORF">MM415B05820_0009</name>
</gene>
<evidence type="ECO:0000313" key="1">
    <source>
        <dbReference type="EMBL" id="QJA97966.1"/>
    </source>
</evidence>
<dbReference type="AlphaFoldDB" id="A0A6M3LRE6"/>
<accession>A0A6M3LRE6</accession>
<name>A0A6M3LRE6_9ZZZZ</name>
<protein>
    <submittedName>
        <fullName evidence="1">Uncharacterized protein</fullName>
    </submittedName>
</protein>
<reference evidence="1" key="1">
    <citation type="submission" date="2020-03" db="EMBL/GenBank/DDBJ databases">
        <title>The deep terrestrial virosphere.</title>
        <authorList>
            <person name="Holmfeldt K."/>
            <person name="Nilsson E."/>
            <person name="Simone D."/>
            <person name="Lopez-Fernandez M."/>
            <person name="Wu X."/>
            <person name="de Brujin I."/>
            <person name="Lundin D."/>
            <person name="Andersson A."/>
            <person name="Bertilsson S."/>
            <person name="Dopson M."/>
        </authorList>
    </citation>
    <scope>NUCLEOTIDE SEQUENCE</scope>
    <source>
        <strain evidence="1">MM415B05820</strain>
    </source>
</reference>
<dbReference type="EMBL" id="MT143540">
    <property type="protein sequence ID" value="QJA97966.1"/>
    <property type="molecule type" value="Genomic_DNA"/>
</dbReference>
<organism evidence="1">
    <name type="scientific">viral metagenome</name>
    <dbReference type="NCBI Taxonomy" id="1070528"/>
    <lineage>
        <taxon>unclassified sequences</taxon>
        <taxon>metagenomes</taxon>
        <taxon>organismal metagenomes</taxon>
    </lineage>
</organism>
<sequence length="101" mass="12064">MGNLVIQGAYYYDNESDTILMPHRTGEYSMVDCNIYVKMKELKNMYDESYIKDNKDNLMHIEYEGQEYFSAEWGPRSVTEEWDLLSDLSELSHFEEDYNFS</sequence>
<proteinExistence type="predicted"/>